<dbReference type="PANTHER" id="PTHR24220">
    <property type="entry name" value="IMPORT ATP-BINDING PROTEIN"/>
    <property type="match status" value="1"/>
</dbReference>
<comment type="caution">
    <text evidence="4">The sequence shown here is derived from an EMBL/GenBank/DDBJ whole genome shotgun (WGS) entry which is preliminary data.</text>
</comment>
<organism evidence="4 5">
    <name type="scientific">Shewanella jiangmenensis</name>
    <dbReference type="NCBI Taxonomy" id="2837387"/>
    <lineage>
        <taxon>Bacteria</taxon>
        <taxon>Pseudomonadati</taxon>
        <taxon>Pseudomonadota</taxon>
        <taxon>Gammaproteobacteria</taxon>
        <taxon>Alteromonadales</taxon>
        <taxon>Shewanellaceae</taxon>
        <taxon>Shewanella</taxon>
    </lineage>
</organism>
<reference evidence="4 5" key="1">
    <citation type="submission" date="2021-05" db="EMBL/GenBank/DDBJ databases">
        <title>Shewanella sp. JM162201.</title>
        <authorList>
            <person name="Xu S."/>
            <person name="Li A."/>
        </authorList>
    </citation>
    <scope>NUCLEOTIDE SEQUENCE [LARGE SCALE GENOMIC DNA]</scope>
    <source>
        <strain evidence="4 5">JM162201</strain>
    </source>
</reference>
<gene>
    <name evidence="4" type="ORF">KJI95_14465</name>
</gene>
<evidence type="ECO:0000256" key="2">
    <source>
        <dbReference type="ARBA" id="ARBA00022840"/>
    </source>
</evidence>
<dbReference type="Pfam" id="PF00005">
    <property type="entry name" value="ABC_tran"/>
    <property type="match status" value="1"/>
</dbReference>
<dbReference type="PANTHER" id="PTHR24220:SF659">
    <property type="entry name" value="TRANSPORTER, PUTATIVE-RELATED"/>
    <property type="match status" value="1"/>
</dbReference>
<dbReference type="PROSITE" id="PS00211">
    <property type="entry name" value="ABC_TRANSPORTER_1"/>
    <property type="match status" value="1"/>
</dbReference>
<dbReference type="PROSITE" id="PS50893">
    <property type="entry name" value="ABC_TRANSPORTER_2"/>
    <property type="match status" value="1"/>
</dbReference>
<dbReference type="InterPro" id="IPR027417">
    <property type="entry name" value="P-loop_NTPase"/>
</dbReference>
<dbReference type="SUPFAM" id="SSF52540">
    <property type="entry name" value="P-loop containing nucleoside triphosphate hydrolases"/>
    <property type="match status" value="1"/>
</dbReference>
<dbReference type="InterPro" id="IPR017871">
    <property type="entry name" value="ABC_transporter-like_CS"/>
</dbReference>
<dbReference type="InterPro" id="IPR003439">
    <property type="entry name" value="ABC_transporter-like_ATP-bd"/>
</dbReference>
<proteinExistence type="predicted"/>
<evidence type="ECO:0000313" key="5">
    <source>
        <dbReference type="Proteomes" id="UP001195903"/>
    </source>
</evidence>
<evidence type="ECO:0000259" key="3">
    <source>
        <dbReference type="PROSITE" id="PS50893"/>
    </source>
</evidence>
<keyword evidence="1" id="KW-0547">Nucleotide-binding</keyword>
<feature type="domain" description="ABC transporter" evidence="3">
    <location>
        <begin position="2"/>
        <end position="218"/>
    </location>
</feature>
<sequence length="241" mass="25886">MLQLQHLTLGYADREIIHDLSVSFKAGEKVAILGVSGAGKSTLLNHIHGQLASVSALCAQSQGLVESLSLYHNIYMGALARHNALYNIANLITPFTSRLAEVSALCDALELDMPPSQLVSRLSGGQRQRVAIGRALYQQKPLFLGDEPVSALDPAMADRVLELIIARHETVIMVLHNRAQALAHFDRILGIADGRLTLDSPANKLSLAELDEFYAQASPDQVDVSGYVAGDLPSNVRGDGA</sequence>
<name>A0ABS5V7M8_9GAMM</name>
<dbReference type="InterPro" id="IPR015854">
    <property type="entry name" value="ABC_transpr_LolD-like"/>
</dbReference>
<dbReference type="InterPro" id="IPR003593">
    <property type="entry name" value="AAA+_ATPase"/>
</dbReference>
<protein>
    <submittedName>
        <fullName evidence="4">ATP-binding cassette domain-containing protein</fullName>
    </submittedName>
</protein>
<dbReference type="Proteomes" id="UP001195903">
    <property type="component" value="Unassembled WGS sequence"/>
</dbReference>
<dbReference type="SMART" id="SM00382">
    <property type="entry name" value="AAA"/>
    <property type="match status" value="1"/>
</dbReference>
<accession>A0ABS5V7M8</accession>
<keyword evidence="5" id="KW-1185">Reference proteome</keyword>
<evidence type="ECO:0000313" key="4">
    <source>
        <dbReference type="EMBL" id="MBT1445714.1"/>
    </source>
</evidence>
<dbReference type="Gene3D" id="3.40.50.300">
    <property type="entry name" value="P-loop containing nucleotide triphosphate hydrolases"/>
    <property type="match status" value="1"/>
</dbReference>
<dbReference type="EMBL" id="JAHEPS010000005">
    <property type="protein sequence ID" value="MBT1445714.1"/>
    <property type="molecule type" value="Genomic_DNA"/>
</dbReference>
<dbReference type="GO" id="GO:0005524">
    <property type="term" value="F:ATP binding"/>
    <property type="evidence" value="ECO:0007669"/>
    <property type="project" value="UniProtKB-KW"/>
</dbReference>
<evidence type="ECO:0000256" key="1">
    <source>
        <dbReference type="ARBA" id="ARBA00022741"/>
    </source>
</evidence>
<keyword evidence="2 4" id="KW-0067">ATP-binding</keyword>